<dbReference type="EMBL" id="JALBCA010000121">
    <property type="protein sequence ID" value="KAI2382485.1"/>
    <property type="molecule type" value="Genomic_DNA"/>
</dbReference>
<protein>
    <submittedName>
        <fullName evidence="1">RNA-binding RNA annealing protein</fullName>
    </submittedName>
</protein>
<organism evidence="1">
    <name type="scientific">Ophidiomyces ophidiicola</name>
    <dbReference type="NCBI Taxonomy" id="1387563"/>
    <lineage>
        <taxon>Eukaryota</taxon>
        <taxon>Fungi</taxon>
        <taxon>Dikarya</taxon>
        <taxon>Ascomycota</taxon>
        <taxon>Pezizomycotina</taxon>
        <taxon>Eurotiomycetes</taxon>
        <taxon>Eurotiomycetidae</taxon>
        <taxon>Onygenales</taxon>
        <taxon>Onygenaceae</taxon>
        <taxon>Ophidiomyces</taxon>
    </lineage>
</organism>
<reference evidence="1" key="1">
    <citation type="journal article" date="2022" name="bioRxiv">
        <title>Population genetic analysis of Ophidiomyces ophidiicola, the causative agent of snake fungal disease, indicates recent introductions to the USA.</title>
        <authorList>
            <person name="Ladner J.T."/>
            <person name="Palmer J.M."/>
            <person name="Ettinger C.L."/>
            <person name="Stajich J.E."/>
            <person name="Farrell T.M."/>
            <person name="Glorioso B.M."/>
            <person name="Lawson B."/>
            <person name="Price S.J."/>
            <person name="Stengle A.G."/>
            <person name="Grear D.A."/>
            <person name="Lorch J.M."/>
        </authorList>
    </citation>
    <scope>NUCLEOTIDE SEQUENCE</scope>
    <source>
        <strain evidence="1">NWHC 24266-5</strain>
    </source>
</reference>
<gene>
    <name evidence="1" type="primary">YRA1</name>
    <name evidence="1" type="ORF">LOY88_005966</name>
</gene>
<accession>A0ACB8UPD1</accession>
<evidence type="ECO:0000313" key="1">
    <source>
        <dbReference type="EMBL" id="KAI2382485.1"/>
    </source>
</evidence>
<name>A0ACB8UPD1_9EURO</name>
<proteinExistence type="predicted"/>
<comment type="caution">
    <text evidence="1">The sequence shown here is derived from an EMBL/GenBank/DDBJ whole genome shotgun (WGS) entry which is preliminary data.</text>
</comment>
<sequence length="250" mass="26436">MAGKLDTSLDEIINTTRARRQRRRETRVKAAPAPVGGVRKSTRQVKPVSKAIPTAPSPASGESKIIVSGLPSDVNEANIKEYFHQSAGPVKKVMVTYNQNGTSRGIAAITFARPETAAKAAKELNGLLIDKRPIKIEVVVDAARAPAVPPVRPLGERVAQPKSQPKPAAAAKAGRRDARGRTRRGRNASRPKPKSAAELDAEMADYFVDATANGTAAGAGNSAPAAATEDMGMDEISVRRPTFVGELDTD</sequence>